<organism evidence="2 3">
    <name type="scientific">Paraglaciecola hydrolytica</name>
    <dbReference type="NCBI Taxonomy" id="1799789"/>
    <lineage>
        <taxon>Bacteria</taxon>
        <taxon>Pseudomonadati</taxon>
        <taxon>Pseudomonadota</taxon>
        <taxon>Gammaproteobacteria</taxon>
        <taxon>Alteromonadales</taxon>
        <taxon>Alteromonadaceae</taxon>
        <taxon>Paraglaciecola</taxon>
    </lineage>
</organism>
<proteinExistence type="predicted"/>
<evidence type="ECO:0008006" key="4">
    <source>
        <dbReference type="Google" id="ProtNLM"/>
    </source>
</evidence>
<evidence type="ECO:0000313" key="3">
    <source>
        <dbReference type="Proteomes" id="UP000070299"/>
    </source>
</evidence>
<gene>
    <name evidence="2" type="ORF">AX660_15115</name>
</gene>
<protein>
    <recommendedName>
        <fullName evidence="4">Glycosyl hydrolase</fullName>
    </recommendedName>
</protein>
<dbReference type="STRING" id="1799789.AX660_15115"/>
<reference evidence="3" key="1">
    <citation type="submission" date="2016-02" db="EMBL/GenBank/DDBJ databases">
        <authorList>
            <person name="Schultz-Johansen M."/>
            <person name="Glaring M.A."/>
            <person name="Bech P.K."/>
            <person name="Stougaard P."/>
        </authorList>
    </citation>
    <scope>NUCLEOTIDE SEQUENCE [LARGE SCALE GENOMIC DNA]</scope>
    <source>
        <strain evidence="3">S66</strain>
    </source>
</reference>
<dbReference type="RefSeq" id="WP_106404078.1">
    <property type="nucleotide sequence ID" value="NZ_LSNE01000006.1"/>
</dbReference>
<accession>A0A135ZZL1</accession>
<dbReference type="AlphaFoldDB" id="A0A135ZZL1"/>
<dbReference type="InterPro" id="IPR021459">
    <property type="entry name" value="GH101-related"/>
</dbReference>
<keyword evidence="3" id="KW-1185">Reference proteome</keyword>
<dbReference type="OrthoDB" id="3222930at2"/>
<sequence>MMSFAKLKIVVLLYLFASTCQVWAVTLEFEDQQYQIDPATLQISMLLDDKLVEINAGVAVQPVENLKHSSNELQWYWPTSGSHITITVQHNDLYLRIINEQDGNLHWYSLPASSQFLLMPLSEGMRIDINNPQWLDYLVNSFGEVNTTYDLKMPFWSQQQGDKVFSWVIPPYYNTLAFSQVQQRLVLTASHQFKAKESYEVILHTGTDELSGARRYRQYLQDHKQFIPLSEKFAANPQGKKLIGALHTYLFGDALLDKDDIQDWSGLITYLTQPEGKTLTQYFDKEASTVLVELNQHNTKPFGYQQWQLTSAINLAMDKLYPAYGDANSQAVIEQQYQAIQQQQRWLEQHLGPFLQAQNRRGQGVSVPVIEALTKAGLNNLWLGVNKWTSAFANPQAIEAAKHAGYLIGPYDSYNTAIPKGLNDTWLSARLPDDMREQCAVILADGSKQKGFQKSGHYLNPNCHTATIYKRIGDILRLGKFNSYFIDVDATGMVRDDFNSKNPSSAEQMTEHYNQRMQWIAEKQHSVLGSEDGNAITQQGVMFAHGMETVGFGWGDQDMRKNRQSPYYLGPWYPDHKPEFFFRPAQVKAPYKYLLFAPENRLPLYQSVYHDSLINSHHWTMDNLKFSDVKAQRDLIGMLYNTPPMVNLSRDDMQQRIKALQHYQQGFSPAHQQLWDKALVKLLYLTEDKQVQQTHFSDGSKITGNFSQHAFVIGDATLAAQSALVELVNKPPFTWFSEP</sequence>
<name>A0A135ZZL1_9ALTE</name>
<evidence type="ECO:0000313" key="2">
    <source>
        <dbReference type="EMBL" id="KXI28429.1"/>
    </source>
</evidence>
<dbReference type="Proteomes" id="UP000070299">
    <property type="component" value="Unassembled WGS sequence"/>
</dbReference>
<feature type="signal peptide" evidence="1">
    <location>
        <begin position="1"/>
        <end position="24"/>
    </location>
</feature>
<feature type="chain" id="PRO_5007469296" description="Glycosyl hydrolase" evidence="1">
    <location>
        <begin position="25"/>
        <end position="739"/>
    </location>
</feature>
<dbReference type="EMBL" id="LSNE01000006">
    <property type="protein sequence ID" value="KXI28429.1"/>
    <property type="molecule type" value="Genomic_DNA"/>
</dbReference>
<evidence type="ECO:0000256" key="1">
    <source>
        <dbReference type="SAM" id="SignalP"/>
    </source>
</evidence>
<comment type="caution">
    <text evidence="2">The sequence shown here is derived from an EMBL/GenBank/DDBJ whole genome shotgun (WGS) entry which is preliminary data.</text>
</comment>
<keyword evidence="1" id="KW-0732">Signal</keyword>
<dbReference type="Pfam" id="PF11308">
    <property type="entry name" value="Glyco_hydro_129"/>
    <property type="match status" value="1"/>
</dbReference>